<dbReference type="InterPro" id="IPR032710">
    <property type="entry name" value="NTF2-like_dom_sf"/>
</dbReference>
<reference evidence="3" key="1">
    <citation type="journal article" date="2019" name="Int. J. Syst. Evol. Microbiol.">
        <title>The Global Catalogue of Microorganisms (GCM) 10K type strain sequencing project: providing services to taxonomists for standard genome sequencing and annotation.</title>
        <authorList>
            <consortium name="The Broad Institute Genomics Platform"/>
            <consortium name="The Broad Institute Genome Sequencing Center for Infectious Disease"/>
            <person name="Wu L."/>
            <person name="Ma J."/>
        </authorList>
    </citation>
    <scope>NUCLEOTIDE SEQUENCE [LARGE SCALE GENOMIC DNA]</scope>
    <source>
        <strain evidence="3">CCUG 49018</strain>
    </source>
</reference>
<protein>
    <submittedName>
        <fullName evidence="2">Nuclear transport factor 2 family protein</fullName>
    </submittedName>
</protein>
<sequence length="189" mass="20939">MTIDDDRLRPLLDRAEIHDVLMRYCRGVDRADVELIRSVYHLDSVDDHGYWTGPGPDFAEFIVGRLTANALRTTHAVANELIELDGDTARVETYVFAYLWRATGDGGSAEALDVFAGRYVDLFARSDGQWRIASRTVVHDWSCTPQVLPPGFGLPLDTFAQGTRDRSDHSYGLLGTSGAAQVPPSARTR</sequence>
<dbReference type="Gene3D" id="3.10.450.50">
    <property type="match status" value="1"/>
</dbReference>
<gene>
    <name evidence="2" type="ORF">ACFQ34_28995</name>
</gene>
<keyword evidence="3" id="KW-1185">Reference proteome</keyword>
<dbReference type="InterPro" id="IPR037401">
    <property type="entry name" value="SnoaL-like"/>
</dbReference>
<dbReference type="CDD" id="cd00531">
    <property type="entry name" value="NTF2_like"/>
    <property type="match status" value="1"/>
</dbReference>
<name>A0ABW3VSL7_9PSEU</name>
<dbReference type="Proteomes" id="UP001597182">
    <property type="component" value="Unassembled WGS sequence"/>
</dbReference>
<evidence type="ECO:0000313" key="3">
    <source>
        <dbReference type="Proteomes" id="UP001597182"/>
    </source>
</evidence>
<accession>A0ABW3VSL7</accession>
<feature type="domain" description="SnoaL-like" evidence="1">
    <location>
        <begin position="11"/>
        <end position="136"/>
    </location>
</feature>
<dbReference type="EMBL" id="JBHTMB010000283">
    <property type="protein sequence ID" value="MFD1237341.1"/>
    <property type="molecule type" value="Genomic_DNA"/>
</dbReference>
<dbReference type="Pfam" id="PF13577">
    <property type="entry name" value="SnoaL_4"/>
    <property type="match status" value="1"/>
</dbReference>
<evidence type="ECO:0000259" key="1">
    <source>
        <dbReference type="Pfam" id="PF13577"/>
    </source>
</evidence>
<proteinExistence type="predicted"/>
<dbReference type="RefSeq" id="WP_346093863.1">
    <property type="nucleotide sequence ID" value="NZ_BAABKS010000082.1"/>
</dbReference>
<dbReference type="SUPFAM" id="SSF54427">
    <property type="entry name" value="NTF2-like"/>
    <property type="match status" value="1"/>
</dbReference>
<comment type="caution">
    <text evidence="2">The sequence shown here is derived from an EMBL/GenBank/DDBJ whole genome shotgun (WGS) entry which is preliminary data.</text>
</comment>
<organism evidence="2 3">
    <name type="scientific">Pseudonocardia benzenivorans</name>
    <dbReference type="NCBI Taxonomy" id="228005"/>
    <lineage>
        <taxon>Bacteria</taxon>
        <taxon>Bacillati</taxon>
        <taxon>Actinomycetota</taxon>
        <taxon>Actinomycetes</taxon>
        <taxon>Pseudonocardiales</taxon>
        <taxon>Pseudonocardiaceae</taxon>
        <taxon>Pseudonocardia</taxon>
    </lineage>
</organism>
<evidence type="ECO:0000313" key="2">
    <source>
        <dbReference type="EMBL" id="MFD1237341.1"/>
    </source>
</evidence>